<evidence type="ECO:0000313" key="2">
    <source>
        <dbReference type="EMBL" id="EMD36283.1"/>
    </source>
</evidence>
<dbReference type="AlphaFoldDB" id="M2QGV9"/>
<proteinExistence type="predicted"/>
<feature type="compositionally biased region" description="Polar residues" evidence="1">
    <location>
        <begin position="107"/>
        <end position="122"/>
    </location>
</feature>
<feature type="compositionally biased region" description="Low complexity" evidence="1">
    <location>
        <begin position="156"/>
        <end position="166"/>
    </location>
</feature>
<dbReference type="Proteomes" id="UP000016930">
    <property type="component" value="Unassembled WGS sequence"/>
</dbReference>
<reference evidence="2 3" key="1">
    <citation type="journal article" date="2012" name="Proc. Natl. Acad. Sci. U.S.A.">
        <title>Comparative genomics of Ceriporiopsis subvermispora and Phanerochaete chrysosporium provide insight into selective ligninolysis.</title>
        <authorList>
            <person name="Fernandez-Fueyo E."/>
            <person name="Ruiz-Duenas F.J."/>
            <person name="Ferreira P."/>
            <person name="Floudas D."/>
            <person name="Hibbett D.S."/>
            <person name="Canessa P."/>
            <person name="Larrondo L.F."/>
            <person name="James T.Y."/>
            <person name="Seelenfreund D."/>
            <person name="Lobos S."/>
            <person name="Polanco R."/>
            <person name="Tello M."/>
            <person name="Honda Y."/>
            <person name="Watanabe T."/>
            <person name="Watanabe T."/>
            <person name="Ryu J.S."/>
            <person name="Kubicek C.P."/>
            <person name="Schmoll M."/>
            <person name="Gaskell J."/>
            <person name="Hammel K.E."/>
            <person name="St John F.J."/>
            <person name="Vanden Wymelenberg A."/>
            <person name="Sabat G."/>
            <person name="Splinter BonDurant S."/>
            <person name="Syed K."/>
            <person name="Yadav J.S."/>
            <person name="Doddapaneni H."/>
            <person name="Subramanian V."/>
            <person name="Lavin J.L."/>
            <person name="Oguiza J.A."/>
            <person name="Perez G."/>
            <person name="Pisabarro A.G."/>
            <person name="Ramirez L."/>
            <person name="Santoyo F."/>
            <person name="Master E."/>
            <person name="Coutinho P.M."/>
            <person name="Henrissat B."/>
            <person name="Lombard V."/>
            <person name="Magnuson J.K."/>
            <person name="Kuees U."/>
            <person name="Hori C."/>
            <person name="Igarashi K."/>
            <person name="Samejima M."/>
            <person name="Held B.W."/>
            <person name="Barry K.W."/>
            <person name="LaButti K.M."/>
            <person name="Lapidus A."/>
            <person name="Lindquist E.A."/>
            <person name="Lucas S.M."/>
            <person name="Riley R."/>
            <person name="Salamov A.A."/>
            <person name="Hoffmeister D."/>
            <person name="Schwenk D."/>
            <person name="Hadar Y."/>
            <person name="Yarden O."/>
            <person name="de Vries R.P."/>
            <person name="Wiebenga A."/>
            <person name="Stenlid J."/>
            <person name="Eastwood D."/>
            <person name="Grigoriev I.V."/>
            <person name="Berka R.M."/>
            <person name="Blanchette R.A."/>
            <person name="Kersten P."/>
            <person name="Martinez A.T."/>
            <person name="Vicuna R."/>
            <person name="Cullen D."/>
        </authorList>
    </citation>
    <scope>NUCLEOTIDE SEQUENCE [LARGE SCALE GENOMIC DNA]</scope>
    <source>
        <strain evidence="2 3">B</strain>
    </source>
</reference>
<feature type="compositionally biased region" description="Basic and acidic residues" evidence="1">
    <location>
        <begin position="59"/>
        <end position="98"/>
    </location>
</feature>
<gene>
    <name evidence="2" type="ORF">CERSUDRAFT_95623</name>
</gene>
<feature type="compositionally biased region" description="Basic and acidic residues" evidence="1">
    <location>
        <begin position="31"/>
        <end position="41"/>
    </location>
</feature>
<accession>M2QGV9</accession>
<sequence>MSSTNSPDKNDSPAPDSPSRLASDTGGADQGKPESYPEQRHAGAVGYGPDYQKGATMGDKIDGYEEELKGKILRKPDLVQHGREMRTGELKKKAREGDIDSLDQGKNGHSNKSDSQGNSQPNKSDSQKAQSRKQRRQQKHTDTDGDVPKSGMNQTSAHPPSAADPSHPTEKGRHQEAPTLSPEGSADAEVQKSGEQS</sequence>
<feature type="compositionally biased region" description="Basic and acidic residues" evidence="1">
    <location>
        <begin position="167"/>
        <end position="176"/>
    </location>
</feature>
<dbReference type="EMBL" id="KB445798">
    <property type="protein sequence ID" value="EMD36283.1"/>
    <property type="molecule type" value="Genomic_DNA"/>
</dbReference>
<feature type="region of interest" description="Disordered" evidence="1">
    <location>
        <begin position="1"/>
        <end position="197"/>
    </location>
</feature>
<evidence type="ECO:0000256" key="1">
    <source>
        <dbReference type="SAM" id="MobiDB-lite"/>
    </source>
</evidence>
<name>M2QGV9_CERS8</name>
<dbReference type="OrthoDB" id="2500073at2759"/>
<evidence type="ECO:0000313" key="3">
    <source>
        <dbReference type="Proteomes" id="UP000016930"/>
    </source>
</evidence>
<dbReference type="HOGENOM" id="CLU_114638_0_0_1"/>
<protein>
    <submittedName>
        <fullName evidence="2">Uncharacterized protein</fullName>
    </submittedName>
</protein>
<organism evidence="2 3">
    <name type="scientific">Ceriporiopsis subvermispora (strain B)</name>
    <name type="common">White-rot fungus</name>
    <name type="synonym">Gelatoporia subvermispora</name>
    <dbReference type="NCBI Taxonomy" id="914234"/>
    <lineage>
        <taxon>Eukaryota</taxon>
        <taxon>Fungi</taxon>
        <taxon>Dikarya</taxon>
        <taxon>Basidiomycota</taxon>
        <taxon>Agaricomycotina</taxon>
        <taxon>Agaricomycetes</taxon>
        <taxon>Polyporales</taxon>
        <taxon>Gelatoporiaceae</taxon>
        <taxon>Gelatoporia</taxon>
    </lineage>
</organism>
<keyword evidence="3" id="KW-1185">Reference proteome</keyword>
<dbReference type="STRING" id="914234.M2QGV9"/>